<dbReference type="NCBIfam" id="TIGR00437">
    <property type="entry name" value="feoB"/>
    <property type="match status" value="1"/>
</dbReference>
<evidence type="ECO:0000256" key="9">
    <source>
        <dbReference type="ARBA" id="ARBA00023136"/>
    </source>
</evidence>
<keyword evidence="8 11" id="KW-0342">GTP-binding</keyword>
<comment type="similarity">
    <text evidence="13">Belongs to the TRAFAC class TrmE-Era-EngA-EngB-Septin-like GTPase superfamily. FeoB GTPase (TC 9.A.8) family.</text>
</comment>
<evidence type="ECO:0000256" key="5">
    <source>
        <dbReference type="ARBA" id="ARBA00022692"/>
    </source>
</evidence>
<dbReference type="InterPro" id="IPR003373">
    <property type="entry name" value="Fe2_transport_prot-B"/>
</dbReference>
<comment type="subcellular location">
    <subcellularLocation>
        <location evidence="2 13">Cell membrane</location>
        <topology evidence="2 13">Multi-pass membrane protein</topology>
    </subcellularLocation>
</comment>
<keyword evidence="5 13" id="KW-0812">Transmembrane</keyword>
<dbReference type="GO" id="GO:0005886">
    <property type="term" value="C:plasma membrane"/>
    <property type="evidence" value="ECO:0007669"/>
    <property type="project" value="UniProtKB-SubCell"/>
</dbReference>
<keyword evidence="13" id="KW-0408">Iron</keyword>
<gene>
    <name evidence="15" type="primary">feoB</name>
    <name evidence="15" type="ORF">NSA23_04380</name>
</gene>
<feature type="transmembrane region" description="Helical" evidence="13">
    <location>
        <begin position="677"/>
        <end position="702"/>
    </location>
</feature>
<feature type="transmembrane region" description="Helical" evidence="13">
    <location>
        <begin position="419"/>
        <end position="439"/>
    </location>
</feature>
<evidence type="ECO:0000256" key="6">
    <source>
        <dbReference type="ARBA" id="ARBA00022741"/>
    </source>
</evidence>
<evidence type="ECO:0000256" key="11">
    <source>
        <dbReference type="PIRSR" id="PIRSR603373-1"/>
    </source>
</evidence>
<keyword evidence="13" id="KW-0410">Iron transport</keyword>
<feature type="binding site" evidence="11">
    <location>
        <begin position="78"/>
        <end position="81"/>
    </location>
    <ligand>
        <name>GTP</name>
        <dbReference type="ChEBI" id="CHEBI:37565"/>
        <label>1</label>
    </ligand>
</feature>
<dbReference type="Gene3D" id="3.40.50.300">
    <property type="entry name" value="P-loop containing nucleotide triphosphate hydrolases"/>
    <property type="match status" value="1"/>
</dbReference>
<dbReference type="GO" id="GO:0046872">
    <property type="term" value="F:metal ion binding"/>
    <property type="evidence" value="ECO:0007669"/>
    <property type="project" value="UniProtKB-KW"/>
</dbReference>
<dbReference type="InterPro" id="IPR011642">
    <property type="entry name" value="Gate_dom"/>
</dbReference>
<evidence type="ECO:0000256" key="13">
    <source>
        <dbReference type="RuleBase" id="RU362098"/>
    </source>
</evidence>
<dbReference type="PANTHER" id="PTHR43185">
    <property type="entry name" value="FERROUS IRON TRANSPORT PROTEIN B"/>
    <property type="match status" value="1"/>
</dbReference>
<dbReference type="SUPFAM" id="SSF52540">
    <property type="entry name" value="P-loop containing nucleoside triphosphate hydrolases"/>
    <property type="match status" value="1"/>
</dbReference>
<feature type="domain" description="FeoB-type G" evidence="14">
    <location>
        <begin position="25"/>
        <end position="187"/>
    </location>
</feature>
<comment type="function">
    <text evidence="1 13">Probable transporter of a GTP-driven Fe(2+) uptake system.</text>
</comment>
<evidence type="ECO:0000256" key="10">
    <source>
        <dbReference type="NCBIfam" id="TIGR00437"/>
    </source>
</evidence>
<dbReference type="InterPro" id="IPR041069">
    <property type="entry name" value="FeoB_Cyto"/>
</dbReference>
<proteinExistence type="inferred from homology"/>
<feature type="binding site" evidence="11">
    <location>
        <begin position="32"/>
        <end position="39"/>
    </location>
    <ligand>
        <name>GTP</name>
        <dbReference type="ChEBI" id="CHEBI:37565"/>
        <label>1</label>
    </ligand>
</feature>
<dbReference type="InterPro" id="IPR050860">
    <property type="entry name" value="FeoB_GTPase"/>
</dbReference>
<reference evidence="15" key="1">
    <citation type="submission" date="2022-07" db="EMBL/GenBank/DDBJ databases">
        <title>Enhanced cultured diversity of the mouse gut microbiota enables custom-made synthetic communities.</title>
        <authorList>
            <person name="Afrizal A."/>
        </authorList>
    </citation>
    <scope>NUCLEOTIDE SEQUENCE</scope>
    <source>
        <strain evidence="15">DSM 29482</strain>
    </source>
</reference>
<feature type="binding site" evidence="11">
    <location>
        <begin position="138"/>
        <end position="141"/>
    </location>
    <ligand>
        <name>GTP</name>
        <dbReference type="ChEBI" id="CHEBI:37565"/>
        <label>1</label>
    </ligand>
</feature>
<keyword evidence="3 13" id="KW-0813">Transport</keyword>
<dbReference type="Pfam" id="PF02421">
    <property type="entry name" value="FeoB_N"/>
    <property type="match status" value="1"/>
</dbReference>
<keyword evidence="4" id="KW-1003">Cell membrane</keyword>
<dbReference type="FunFam" id="3.40.50.300:FF:000969">
    <property type="entry name" value="Ferrous iron transporter B"/>
    <property type="match status" value="1"/>
</dbReference>
<sequence>MGLSHESSGLALIKDEYIVEKEVNHTVIALAGNPNTGKSTLFNYLTGLKQHTGNWPGKTVANARGTFHYGDEDFLLVDLPGTYSIFANSQEEEIARDFICFGKPEITIVVVDSTSLERNLNLVLQIMEITDNVVVSLNLIDEAKRKGIKIDVEKLEKELGIPVIPTVARDGIGVEKLLNTIHNAKHSYSPNKVKYSSEVENTIYEIENILSTYLNKSQNIRWISLRLIDGDENIKKELKTFLIEHGFTDEPLNKIENIIKKHENIDDSIVTTIYENAEKISNEVVTIEDNRKVNWDKKLDDILTSKITGYPIMIILLGLIFWITIVGANYPSELLAKAFFSFEDKLTYLFTKWDVADWLYGILVLGVYRTLAWVISVMLPPMAIFFPLFTLLEDLGYLPRVAFNLDNSFRKSGTHGKQALTMSMGFGCNAAGVIACRIIDSPRERLIAIITNNFVPCNGRFPIIIAMSTIFIGRLVNKKYSSILAAISVVSVVIIGILFTLFISKFLSKTFLKGVPSSFTLELPPYRRPQIGPILIRSLIDRTLFVLSRAIIVAIPAGAITWIFANITIGGISILNRTANLLNPFGTLLGLDGHILMAFILGLPANEIVLPVLIMSYMSEGAMLEFENIETLKNLLLNNGWTFITGLNFMIFSLLHFPCGTTLLTIKKETGGRKWPAFTFLLTTVVAVLATFIINIVGKFIYSFI</sequence>
<keyword evidence="6 11" id="KW-0547">Nucleotide-binding</keyword>
<evidence type="ECO:0000256" key="12">
    <source>
        <dbReference type="PIRSR" id="PIRSR603373-2"/>
    </source>
</evidence>
<dbReference type="Pfam" id="PF07670">
    <property type="entry name" value="Gate"/>
    <property type="match status" value="2"/>
</dbReference>
<feature type="transmembrane region" description="Helical" evidence="13">
    <location>
        <begin position="307"/>
        <end position="330"/>
    </location>
</feature>
<dbReference type="AlphaFoldDB" id="A0A9X2S6R3"/>
<evidence type="ECO:0000256" key="7">
    <source>
        <dbReference type="ARBA" id="ARBA00022989"/>
    </source>
</evidence>
<dbReference type="GO" id="GO:0005525">
    <property type="term" value="F:GTP binding"/>
    <property type="evidence" value="ECO:0007669"/>
    <property type="project" value="UniProtKB-KW"/>
</dbReference>
<evidence type="ECO:0000256" key="8">
    <source>
        <dbReference type="ARBA" id="ARBA00023134"/>
    </source>
</evidence>
<dbReference type="InterPro" id="IPR030389">
    <property type="entry name" value="G_FEOB_dom"/>
</dbReference>
<evidence type="ECO:0000313" key="16">
    <source>
        <dbReference type="Proteomes" id="UP001142078"/>
    </source>
</evidence>
<dbReference type="InterPro" id="IPR027417">
    <property type="entry name" value="P-loop_NTPase"/>
</dbReference>
<evidence type="ECO:0000256" key="1">
    <source>
        <dbReference type="ARBA" id="ARBA00003926"/>
    </source>
</evidence>
<organism evidence="15 16">
    <name type="scientific">Anaerosalibacter massiliensis</name>
    <dbReference type="NCBI Taxonomy" id="1347392"/>
    <lineage>
        <taxon>Bacteria</taxon>
        <taxon>Bacillati</taxon>
        <taxon>Bacillota</taxon>
        <taxon>Tissierellia</taxon>
        <taxon>Tissierellales</taxon>
        <taxon>Sporanaerobacteraceae</taxon>
        <taxon>Anaerosalibacter</taxon>
    </lineage>
</organism>
<dbReference type="Gene3D" id="1.10.287.1770">
    <property type="match status" value="1"/>
</dbReference>
<dbReference type="RefSeq" id="WP_042678430.1">
    <property type="nucleotide sequence ID" value="NZ_CABKTM010000004.1"/>
</dbReference>
<evidence type="ECO:0000259" key="14">
    <source>
        <dbReference type="PROSITE" id="PS51711"/>
    </source>
</evidence>
<feature type="transmembrane region" description="Helical" evidence="13">
    <location>
        <begin position="635"/>
        <end position="657"/>
    </location>
</feature>
<feature type="transmembrane region" description="Helical" evidence="13">
    <location>
        <begin position="595"/>
        <end position="614"/>
    </location>
</feature>
<name>A0A9X2S6R3_9FIRM</name>
<dbReference type="Pfam" id="PF07664">
    <property type="entry name" value="FeoB_C"/>
    <property type="match status" value="1"/>
</dbReference>
<dbReference type="Proteomes" id="UP001142078">
    <property type="component" value="Unassembled WGS sequence"/>
</dbReference>
<keyword evidence="12" id="KW-0479">Metal-binding</keyword>
<accession>A0A9X2S6R3</accession>
<dbReference type="InterPro" id="IPR011640">
    <property type="entry name" value="Fe2_transport_prot_B_C"/>
</dbReference>
<feature type="transmembrane region" description="Helical" evidence="13">
    <location>
        <begin position="550"/>
        <end position="575"/>
    </location>
</feature>
<dbReference type="CDD" id="cd01879">
    <property type="entry name" value="FeoB"/>
    <property type="match status" value="1"/>
</dbReference>
<dbReference type="PANTHER" id="PTHR43185:SF2">
    <property type="entry name" value="FERROUS IRON TRANSPORT PROTEIN B"/>
    <property type="match status" value="1"/>
</dbReference>
<feature type="transmembrane region" description="Helical" evidence="13">
    <location>
        <begin position="459"/>
        <end position="476"/>
    </location>
</feature>
<dbReference type="EMBL" id="JANJZL010000002">
    <property type="protein sequence ID" value="MCR2043351.1"/>
    <property type="molecule type" value="Genomic_DNA"/>
</dbReference>
<dbReference type="OrthoDB" id="9809127at2"/>
<evidence type="ECO:0000256" key="3">
    <source>
        <dbReference type="ARBA" id="ARBA00022448"/>
    </source>
</evidence>
<keyword evidence="9 13" id="KW-0472">Membrane</keyword>
<feature type="transmembrane region" description="Helical" evidence="13">
    <location>
        <begin position="482"/>
        <end position="503"/>
    </location>
</feature>
<comment type="caution">
    <text evidence="15">The sequence shown here is derived from an EMBL/GenBank/DDBJ whole genome shotgun (WGS) entry which is preliminary data.</text>
</comment>
<evidence type="ECO:0000313" key="15">
    <source>
        <dbReference type="EMBL" id="MCR2043351.1"/>
    </source>
</evidence>
<evidence type="ECO:0000256" key="2">
    <source>
        <dbReference type="ARBA" id="ARBA00004651"/>
    </source>
</evidence>
<keyword evidence="16" id="KW-1185">Reference proteome</keyword>
<keyword evidence="7 13" id="KW-1133">Transmembrane helix</keyword>
<protein>
    <recommendedName>
        <fullName evidence="10 13">Ferrous iron transport protein B</fullName>
    </recommendedName>
</protein>
<dbReference type="Pfam" id="PF17910">
    <property type="entry name" value="FeoB_Cyto"/>
    <property type="match status" value="1"/>
</dbReference>
<keyword evidence="13" id="KW-0406">Ion transport</keyword>
<dbReference type="PROSITE" id="PS51711">
    <property type="entry name" value="G_FEOB"/>
    <property type="match status" value="1"/>
</dbReference>
<feature type="binding site" evidence="12">
    <location>
        <position position="47"/>
    </location>
    <ligand>
        <name>Mg(2+)</name>
        <dbReference type="ChEBI" id="CHEBI:18420"/>
        <label>2</label>
    </ligand>
</feature>
<evidence type="ECO:0000256" key="4">
    <source>
        <dbReference type="ARBA" id="ARBA00022475"/>
    </source>
</evidence>
<dbReference type="GO" id="GO:0015093">
    <property type="term" value="F:ferrous iron transmembrane transporter activity"/>
    <property type="evidence" value="ECO:0007669"/>
    <property type="project" value="UniProtKB-UniRule"/>
</dbReference>
<keyword evidence="12" id="KW-0460">Magnesium</keyword>
<feature type="binding site" evidence="12">
    <location>
        <position position="46"/>
    </location>
    <ligand>
        <name>Mg(2+)</name>
        <dbReference type="ChEBI" id="CHEBI:18420"/>
        <label>2</label>
    </ligand>
</feature>
<feature type="binding site" evidence="12">
    <location>
        <position position="43"/>
    </location>
    <ligand>
        <name>Mg(2+)</name>
        <dbReference type="ChEBI" id="CHEBI:18420"/>
        <label>2</label>
    </ligand>
</feature>